<feature type="region of interest" description="Disordered" evidence="6">
    <location>
        <begin position="177"/>
        <end position="263"/>
    </location>
</feature>
<protein>
    <recommendedName>
        <fullName evidence="5">Hsp90 chaperone protein kinase-targeting subunit</fullName>
    </recommendedName>
</protein>
<feature type="domain" description="Cdc37 Hsp90 binding" evidence="8">
    <location>
        <begin position="207"/>
        <end position="382"/>
    </location>
</feature>
<comment type="similarity">
    <text evidence="2">Belongs to the CDC37 family.</text>
</comment>
<dbReference type="SMART" id="SM01069">
    <property type="entry name" value="CDC37_C"/>
    <property type="match status" value="1"/>
</dbReference>
<dbReference type="GO" id="GO:0050821">
    <property type="term" value="P:protein stabilization"/>
    <property type="evidence" value="ECO:0007669"/>
    <property type="project" value="TreeGrafter"/>
</dbReference>
<dbReference type="SMART" id="SM01071">
    <property type="entry name" value="CDC37_N"/>
    <property type="match status" value="1"/>
</dbReference>
<dbReference type="GO" id="GO:0006457">
    <property type="term" value="P:protein folding"/>
    <property type="evidence" value="ECO:0007669"/>
    <property type="project" value="TreeGrafter"/>
</dbReference>
<evidence type="ECO:0000256" key="6">
    <source>
        <dbReference type="SAM" id="MobiDB-lite"/>
    </source>
</evidence>
<reference evidence="10" key="1">
    <citation type="submission" date="2023-06" db="EMBL/GenBank/DDBJ databases">
        <authorList>
            <consortium name="Lawrence Berkeley National Laboratory"/>
            <person name="Ahrendt S."/>
            <person name="Sahu N."/>
            <person name="Indic B."/>
            <person name="Wong-Bajracharya J."/>
            <person name="Merenyi Z."/>
            <person name="Ke H.-M."/>
            <person name="Monk M."/>
            <person name="Kocsube S."/>
            <person name="Drula E."/>
            <person name="Lipzen A."/>
            <person name="Balint B."/>
            <person name="Henrissat B."/>
            <person name="Andreopoulos B."/>
            <person name="Martin F.M."/>
            <person name="Harder C.B."/>
            <person name="Rigling D."/>
            <person name="Ford K.L."/>
            <person name="Foster G.D."/>
            <person name="Pangilinan J."/>
            <person name="Papanicolaou A."/>
            <person name="Barry K."/>
            <person name="LaButti K."/>
            <person name="Viragh M."/>
            <person name="Koriabine M."/>
            <person name="Yan M."/>
            <person name="Riley R."/>
            <person name="Champramary S."/>
            <person name="Plett K.L."/>
            <person name="Tsai I.J."/>
            <person name="Slot J."/>
            <person name="Sipos G."/>
            <person name="Plett J."/>
            <person name="Nagy L.G."/>
            <person name="Grigoriev I.V."/>
        </authorList>
    </citation>
    <scope>NUCLEOTIDE SEQUENCE</scope>
    <source>
        <strain evidence="10">CCBAS 213</strain>
    </source>
</reference>
<dbReference type="InterPro" id="IPR013873">
    <property type="entry name" value="Cdc37_C"/>
</dbReference>
<sequence>MPLNYSKWDQLEVGRYLVNSLSDDSDIEGHPNVDKKSLIRWKQRDIHEKREKRRQQIAYLHSQIAMNKVLLPRIEEIYAELGSSSTSSSSAYFNALVEKLEKNPSNEGLPGADTSRSEQTYDGMILSLLNQVANEVKDGLKDSSIVESEKEEKLVKGLSEGVLRHIKGLKEAIQKEEKELETEEKEQKKHITMDDLHDGFDTHYVPPKSTPTSVPTTKIEGTKKTKTTTTEFETLNPQASSSAPPPSADTPEDLEEEEESVPDMSLSLEEFSKLPLFAYEHSFKFIQDHPDVIVQGASDVLLVAAFRAQNGANPKYAKQCVHQSLLLQYCEKLGNDGVRVFFRKMISGDKRAEKVFVEDVEKTYTLLKHRVKVSNEEEAAVGGREQIQLVPESGDQSISFNVPDGPPPEELVYEGPDAESVDIEEVRKALQLRWDVFQSFPKKLQDALKDNSLNRVNKVLGDMEIPEAEAVVQQLDIAGILNFADGGSIRDETGKSGPTTADLAD</sequence>
<dbReference type="Pfam" id="PF03234">
    <property type="entry name" value="CDC37_N"/>
    <property type="match status" value="1"/>
</dbReference>
<keyword evidence="11" id="KW-1185">Reference proteome</keyword>
<evidence type="ECO:0000259" key="8">
    <source>
        <dbReference type="SMART" id="SM01070"/>
    </source>
</evidence>
<dbReference type="GeneID" id="85363656"/>
<dbReference type="GO" id="GO:0016301">
    <property type="term" value="F:kinase activity"/>
    <property type="evidence" value="ECO:0007669"/>
    <property type="project" value="UniProtKB-KW"/>
</dbReference>
<feature type="domain" description="Cdc37 C-terminal" evidence="7">
    <location>
        <begin position="400"/>
        <end position="503"/>
    </location>
</feature>
<dbReference type="InterPro" id="IPR038189">
    <property type="entry name" value="Cdc37_Hsp90-bd_sf"/>
</dbReference>
<evidence type="ECO:0000313" key="11">
    <source>
        <dbReference type="Proteomes" id="UP001175211"/>
    </source>
</evidence>
<dbReference type="GO" id="GO:0031072">
    <property type="term" value="F:heat shock protein binding"/>
    <property type="evidence" value="ECO:0007669"/>
    <property type="project" value="TreeGrafter"/>
</dbReference>
<feature type="domain" description="Cdc37 N-terminal" evidence="9">
    <location>
        <begin position="2"/>
        <end position="203"/>
    </location>
</feature>
<comment type="subcellular location">
    <subcellularLocation>
        <location evidence="1">Cytoplasm</location>
    </subcellularLocation>
</comment>
<dbReference type="GO" id="GO:0005737">
    <property type="term" value="C:cytoplasm"/>
    <property type="evidence" value="ECO:0007669"/>
    <property type="project" value="UniProtKB-SubCell"/>
</dbReference>
<feature type="compositionally biased region" description="Basic and acidic residues" evidence="6">
    <location>
        <begin position="185"/>
        <end position="201"/>
    </location>
</feature>
<dbReference type="PANTHER" id="PTHR12800:SF4">
    <property type="entry name" value="HSP90 CO-CHAPERONE CDC37"/>
    <property type="match status" value="1"/>
</dbReference>
<evidence type="ECO:0000256" key="1">
    <source>
        <dbReference type="ARBA" id="ARBA00004496"/>
    </source>
</evidence>
<dbReference type="GO" id="GO:0051082">
    <property type="term" value="F:unfolded protein binding"/>
    <property type="evidence" value="ECO:0007669"/>
    <property type="project" value="TreeGrafter"/>
</dbReference>
<feature type="compositionally biased region" description="Low complexity" evidence="6">
    <location>
        <begin position="205"/>
        <end position="219"/>
    </location>
</feature>
<keyword evidence="3" id="KW-0963">Cytoplasm</keyword>
<dbReference type="SUPFAM" id="SSF101391">
    <property type="entry name" value="Hsp90 co-chaperone CDC37"/>
    <property type="match status" value="1"/>
</dbReference>
<evidence type="ECO:0000313" key="10">
    <source>
        <dbReference type="EMBL" id="KAK0464452.1"/>
    </source>
</evidence>
<evidence type="ECO:0000256" key="3">
    <source>
        <dbReference type="ARBA" id="ARBA00022490"/>
    </source>
</evidence>
<gene>
    <name evidence="10" type="ORF">EV420DRAFT_1744826</name>
</gene>
<evidence type="ECO:0000256" key="4">
    <source>
        <dbReference type="ARBA" id="ARBA00023186"/>
    </source>
</evidence>
<dbReference type="InterPro" id="IPR013855">
    <property type="entry name" value="Cdc37_N_dom"/>
</dbReference>
<dbReference type="RefSeq" id="XP_060335573.1">
    <property type="nucleotide sequence ID" value="XM_060480108.1"/>
</dbReference>
<accession>A0AA39NF14</accession>
<dbReference type="AlphaFoldDB" id="A0AA39NF14"/>
<dbReference type="Pfam" id="PF08564">
    <property type="entry name" value="CDC37_C"/>
    <property type="match status" value="1"/>
</dbReference>
<keyword evidence="10" id="KW-0418">Kinase</keyword>
<dbReference type="Gene3D" id="1.20.58.610">
    <property type="entry name" value="Cdc37, Hsp90 binding domain"/>
    <property type="match status" value="1"/>
</dbReference>
<dbReference type="EMBL" id="JAUEPS010000006">
    <property type="protein sequence ID" value="KAK0464452.1"/>
    <property type="molecule type" value="Genomic_DNA"/>
</dbReference>
<feature type="compositionally biased region" description="Low complexity" evidence="6">
    <location>
        <begin position="227"/>
        <end position="242"/>
    </location>
</feature>
<evidence type="ECO:0000259" key="7">
    <source>
        <dbReference type="SMART" id="SM01069"/>
    </source>
</evidence>
<organism evidence="10 11">
    <name type="scientific">Armillaria tabescens</name>
    <name type="common">Ringless honey mushroom</name>
    <name type="synonym">Agaricus tabescens</name>
    <dbReference type="NCBI Taxonomy" id="1929756"/>
    <lineage>
        <taxon>Eukaryota</taxon>
        <taxon>Fungi</taxon>
        <taxon>Dikarya</taxon>
        <taxon>Basidiomycota</taxon>
        <taxon>Agaricomycotina</taxon>
        <taxon>Agaricomycetes</taxon>
        <taxon>Agaricomycetidae</taxon>
        <taxon>Agaricales</taxon>
        <taxon>Marasmiineae</taxon>
        <taxon>Physalacriaceae</taxon>
        <taxon>Desarmillaria</taxon>
    </lineage>
</organism>
<keyword evidence="4" id="KW-0143">Chaperone</keyword>
<name>A0AA39NF14_ARMTA</name>
<dbReference type="Proteomes" id="UP001175211">
    <property type="component" value="Unassembled WGS sequence"/>
</dbReference>
<dbReference type="Pfam" id="PF08565">
    <property type="entry name" value="CDC37_M"/>
    <property type="match status" value="1"/>
</dbReference>
<dbReference type="GO" id="GO:0019901">
    <property type="term" value="F:protein kinase binding"/>
    <property type="evidence" value="ECO:0007669"/>
    <property type="project" value="InterPro"/>
</dbReference>
<feature type="compositionally biased region" description="Acidic residues" evidence="6">
    <location>
        <begin position="250"/>
        <end position="261"/>
    </location>
</feature>
<dbReference type="SMART" id="SM01070">
    <property type="entry name" value="CDC37_M"/>
    <property type="match status" value="1"/>
</dbReference>
<dbReference type="GO" id="GO:0051087">
    <property type="term" value="F:protein-folding chaperone binding"/>
    <property type="evidence" value="ECO:0007669"/>
    <property type="project" value="TreeGrafter"/>
</dbReference>
<dbReference type="InterPro" id="IPR004918">
    <property type="entry name" value="Cdc37"/>
</dbReference>
<comment type="caution">
    <text evidence="10">The sequence shown here is derived from an EMBL/GenBank/DDBJ whole genome shotgun (WGS) entry which is preliminary data.</text>
</comment>
<proteinExistence type="inferred from homology"/>
<dbReference type="InterPro" id="IPR013874">
    <property type="entry name" value="Cdc37_Hsp90-bd"/>
</dbReference>
<dbReference type="PANTHER" id="PTHR12800">
    <property type="entry name" value="CDC37-RELATED"/>
    <property type="match status" value="1"/>
</dbReference>
<evidence type="ECO:0000256" key="5">
    <source>
        <dbReference type="ARBA" id="ARBA00031396"/>
    </source>
</evidence>
<keyword evidence="10" id="KW-0808">Transferase</keyword>
<evidence type="ECO:0000256" key="2">
    <source>
        <dbReference type="ARBA" id="ARBA00006222"/>
    </source>
</evidence>
<evidence type="ECO:0000259" key="9">
    <source>
        <dbReference type="SMART" id="SM01071"/>
    </source>
</evidence>